<dbReference type="Proteomes" id="UP000326091">
    <property type="component" value="Chromosome"/>
</dbReference>
<dbReference type="EMBL" id="CP043529">
    <property type="protein sequence ID" value="QEW37858.1"/>
    <property type="molecule type" value="Genomic_DNA"/>
</dbReference>
<reference evidence="1 2" key="1">
    <citation type="submission" date="2019-09" db="EMBL/GenBank/DDBJ databases">
        <title>Commensal-derived Metabolites Govern Vibrio cholerae Pathogenesis in Host.</title>
        <authorList>
            <person name="Yoon S.S."/>
            <person name="Yoon M.Y."/>
        </authorList>
    </citation>
    <scope>NUCLEOTIDE SEQUENCE [LARGE SCALE GENOMIC DNA]</scope>
    <source>
        <strain evidence="1 2">VIC01</strain>
    </source>
</reference>
<dbReference type="AlphaFoldDB" id="A0A5P3AYD7"/>
<organism evidence="1 2">
    <name type="scientific">Phocaeicola vulgatus</name>
    <name type="common">Bacteroides vulgatus</name>
    <dbReference type="NCBI Taxonomy" id="821"/>
    <lineage>
        <taxon>Bacteria</taxon>
        <taxon>Pseudomonadati</taxon>
        <taxon>Bacteroidota</taxon>
        <taxon>Bacteroidia</taxon>
        <taxon>Bacteroidales</taxon>
        <taxon>Bacteroidaceae</taxon>
        <taxon>Phocaeicola</taxon>
    </lineage>
</organism>
<gene>
    <name evidence="1" type="ORF">VIC01_03458</name>
</gene>
<evidence type="ECO:0000313" key="1">
    <source>
        <dbReference type="EMBL" id="QEW37858.1"/>
    </source>
</evidence>
<evidence type="ECO:0000313" key="2">
    <source>
        <dbReference type="Proteomes" id="UP000326091"/>
    </source>
</evidence>
<name>A0A5P3AYD7_PHOVU</name>
<proteinExistence type="predicted"/>
<sequence length="155" mass="17240">MITFCCRQLNRSQRLRSPAIWRSIPVLNGWKTFFIPLSFILSDVPVFDDGKTLYQKALRVVVTPGDVPQTAGGDKRPFGNAARTDDVLPAISLHPVGITVEVSPYAVHRQCLRDVSRYHPVEIAFFLQVPVVADGAFIRKVKGTLHIAFNGALVR</sequence>
<protein>
    <submittedName>
        <fullName evidence="1">Uncharacterized protein</fullName>
    </submittedName>
</protein>
<accession>A0A5P3AYD7</accession>